<gene>
    <name evidence="4" type="ORF">ETP43_04005</name>
</gene>
<name>A0A4Q1RFT7_9FIRM</name>
<dbReference type="AlphaFoldDB" id="A0A4Q1RFT7"/>
<dbReference type="GO" id="GO:0016020">
    <property type="term" value="C:membrane"/>
    <property type="evidence" value="ECO:0007669"/>
    <property type="project" value="TreeGrafter"/>
</dbReference>
<dbReference type="PANTHER" id="PTHR10587:SF133">
    <property type="entry name" value="CHITIN DEACETYLASE 1-RELATED"/>
    <property type="match status" value="1"/>
</dbReference>
<keyword evidence="5" id="KW-1185">Reference proteome</keyword>
<dbReference type="OrthoDB" id="9806342at2"/>
<comment type="caution">
    <text evidence="4">The sequence shown here is derived from an EMBL/GenBank/DDBJ whole genome shotgun (WGS) entry which is preliminary data.</text>
</comment>
<dbReference type="InterPro" id="IPR011330">
    <property type="entry name" value="Glyco_hydro/deAcase_b/a-brl"/>
</dbReference>
<dbReference type="EMBL" id="SDKC01000001">
    <property type="protein sequence ID" value="RXS74463.1"/>
    <property type="molecule type" value="Genomic_DNA"/>
</dbReference>
<dbReference type="GO" id="GO:0046872">
    <property type="term" value="F:metal ion binding"/>
    <property type="evidence" value="ECO:0007669"/>
    <property type="project" value="UniProtKB-KW"/>
</dbReference>
<sequence length="226" mass="25906">MRRDFWKKNGLAVTGILCLLIAWQGRAMETVTGQESVVPEQQEARKVALTFDDGPSEYTMELSRGLKERGVQATFFLLGENMEERREMVEQLVKDGHLIGNHSYHHVQLNKLSKEAAKGEIEKTNQLIREWTGEDPLYIRPPYGAWSQELENVVDMIPVFWNVDSLDWKLQNKERVLCCLSGQVEEGDMILMHDGYQSSVDAAFALVDQLQNQGFVFVNVEEMILE</sequence>
<dbReference type="InterPro" id="IPR050248">
    <property type="entry name" value="Polysacc_deacetylase_ArnD"/>
</dbReference>
<evidence type="ECO:0000259" key="3">
    <source>
        <dbReference type="PROSITE" id="PS51677"/>
    </source>
</evidence>
<dbReference type="Proteomes" id="UP000290106">
    <property type="component" value="Unassembled WGS sequence"/>
</dbReference>
<dbReference type="GO" id="GO:0005975">
    <property type="term" value="P:carbohydrate metabolic process"/>
    <property type="evidence" value="ECO:0007669"/>
    <property type="project" value="InterPro"/>
</dbReference>
<feature type="domain" description="NodB homology" evidence="3">
    <location>
        <begin position="45"/>
        <end position="218"/>
    </location>
</feature>
<keyword evidence="1" id="KW-0479">Metal-binding</keyword>
<evidence type="ECO:0000313" key="4">
    <source>
        <dbReference type="EMBL" id="RXS74463.1"/>
    </source>
</evidence>
<dbReference type="SUPFAM" id="SSF88713">
    <property type="entry name" value="Glycoside hydrolase/deacetylase"/>
    <property type="match status" value="1"/>
</dbReference>
<dbReference type="InterPro" id="IPR002509">
    <property type="entry name" value="NODB_dom"/>
</dbReference>
<dbReference type="Gene3D" id="3.20.20.370">
    <property type="entry name" value="Glycoside hydrolase/deacetylase"/>
    <property type="match status" value="1"/>
</dbReference>
<evidence type="ECO:0000256" key="2">
    <source>
        <dbReference type="ARBA" id="ARBA00022801"/>
    </source>
</evidence>
<protein>
    <submittedName>
        <fullName evidence="4">Peptidoglycan N-acetylglucosamine deacetylase</fullName>
    </submittedName>
</protein>
<evidence type="ECO:0000256" key="1">
    <source>
        <dbReference type="ARBA" id="ARBA00022723"/>
    </source>
</evidence>
<dbReference type="PANTHER" id="PTHR10587">
    <property type="entry name" value="GLYCOSYL TRANSFERASE-RELATED"/>
    <property type="match status" value="1"/>
</dbReference>
<accession>A0A4Q1RFT7</accession>
<keyword evidence="2" id="KW-0378">Hydrolase</keyword>
<dbReference type="RefSeq" id="WP_129257113.1">
    <property type="nucleotide sequence ID" value="NZ_DAWBJR010000021.1"/>
</dbReference>
<evidence type="ECO:0000313" key="5">
    <source>
        <dbReference type="Proteomes" id="UP000290106"/>
    </source>
</evidence>
<proteinExistence type="predicted"/>
<dbReference type="Pfam" id="PF01522">
    <property type="entry name" value="Polysacc_deac_1"/>
    <property type="match status" value="1"/>
</dbReference>
<dbReference type="GO" id="GO:0016810">
    <property type="term" value="F:hydrolase activity, acting on carbon-nitrogen (but not peptide) bonds"/>
    <property type="evidence" value="ECO:0007669"/>
    <property type="project" value="InterPro"/>
</dbReference>
<reference evidence="4 5" key="1">
    <citation type="submission" date="2019-01" db="EMBL/GenBank/DDBJ databases">
        <title>Blautia sp. nov. KGMB01111 isolated human feces.</title>
        <authorList>
            <person name="Park J.-E."/>
            <person name="Kim J.-S."/>
            <person name="Park S.-H."/>
        </authorList>
    </citation>
    <scope>NUCLEOTIDE SEQUENCE [LARGE SCALE GENOMIC DNA]</scope>
    <source>
        <strain evidence="4 5">KGMB01111</strain>
    </source>
</reference>
<dbReference type="PROSITE" id="PS51677">
    <property type="entry name" value="NODB"/>
    <property type="match status" value="1"/>
</dbReference>
<organism evidence="4 5">
    <name type="scientific">Blautia faecicola</name>
    <dbReference type="NCBI Taxonomy" id="2509240"/>
    <lineage>
        <taxon>Bacteria</taxon>
        <taxon>Bacillati</taxon>
        <taxon>Bacillota</taxon>
        <taxon>Clostridia</taxon>
        <taxon>Lachnospirales</taxon>
        <taxon>Lachnospiraceae</taxon>
        <taxon>Blautia</taxon>
    </lineage>
</organism>